<dbReference type="InterPro" id="IPR006140">
    <property type="entry name" value="D-isomer_DH_NAD-bd"/>
</dbReference>
<feature type="domain" description="D-isomer specific 2-hydroxyacid dehydrogenase NAD-binding" evidence="6">
    <location>
        <begin position="114"/>
        <end position="226"/>
    </location>
</feature>
<dbReference type="PROSITE" id="PS00670">
    <property type="entry name" value="D_2_HYDROXYACID_DH_2"/>
    <property type="match status" value="1"/>
</dbReference>
<dbReference type="InterPro" id="IPR006139">
    <property type="entry name" value="D-isomer_2_OHA_DH_cat_dom"/>
</dbReference>
<dbReference type="GO" id="GO:0051287">
    <property type="term" value="F:NAD binding"/>
    <property type="evidence" value="ECO:0007669"/>
    <property type="project" value="InterPro"/>
</dbReference>
<reference evidence="7" key="1">
    <citation type="submission" date="2018-05" db="EMBL/GenBank/DDBJ databases">
        <authorList>
            <person name="Lanie J.A."/>
            <person name="Ng W.-L."/>
            <person name="Kazmierczak K.M."/>
            <person name="Andrzejewski T.M."/>
            <person name="Davidsen T.M."/>
            <person name="Wayne K.J."/>
            <person name="Tettelin H."/>
            <person name="Glass J.I."/>
            <person name="Rusch D."/>
            <person name="Podicherti R."/>
            <person name="Tsui H.-C.T."/>
            <person name="Winkler M.E."/>
        </authorList>
    </citation>
    <scope>NUCLEOTIDE SEQUENCE</scope>
</reference>
<dbReference type="SUPFAM" id="SSF51735">
    <property type="entry name" value="NAD(P)-binding Rossmann-fold domains"/>
    <property type="match status" value="1"/>
</dbReference>
<evidence type="ECO:0000313" key="7">
    <source>
        <dbReference type="EMBL" id="SVE34060.1"/>
    </source>
</evidence>
<evidence type="ECO:0000256" key="4">
    <source>
        <dbReference type="ARBA" id="ARBA00023027"/>
    </source>
</evidence>
<dbReference type="AlphaFoldDB" id="A0A383CPV5"/>
<evidence type="ECO:0000256" key="2">
    <source>
        <dbReference type="ARBA" id="ARBA00022605"/>
    </source>
</evidence>
<dbReference type="Pfam" id="PF02826">
    <property type="entry name" value="2-Hacid_dh_C"/>
    <property type="match status" value="1"/>
</dbReference>
<feature type="non-terminal residue" evidence="7">
    <location>
        <position position="227"/>
    </location>
</feature>
<dbReference type="PANTHER" id="PTHR42789">
    <property type="entry name" value="D-ISOMER SPECIFIC 2-HYDROXYACID DEHYDROGENASE FAMILY PROTEIN (AFU_ORTHOLOGUE AFUA_6G10090)"/>
    <property type="match status" value="1"/>
</dbReference>
<keyword evidence="2" id="KW-0028">Amino-acid biosynthesis</keyword>
<keyword evidence="3" id="KW-0560">Oxidoreductase</keyword>
<dbReference type="GO" id="GO:0008652">
    <property type="term" value="P:amino acid biosynthetic process"/>
    <property type="evidence" value="ECO:0007669"/>
    <property type="project" value="UniProtKB-KW"/>
</dbReference>
<evidence type="ECO:0000259" key="6">
    <source>
        <dbReference type="Pfam" id="PF02826"/>
    </source>
</evidence>
<gene>
    <name evidence="7" type="ORF">METZ01_LOCUS486914</name>
</gene>
<accession>A0A383CPV5</accession>
<dbReference type="PROSITE" id="PS00065">
    <property type="entry name" value="D_2_HYDROXYACID_DH_1"/>
    <property type="match status" value="1"/>
</dbReference>
<proteinExistence type="inferred from homology"/>
<dbReference type="InterPro" id="IPR036291">
    <property type="entry name" value="NAD(P)-bd_dom_sf"/>
</dbReference>
<evidence type="ECO:0000259" key="5">
    <source>
        <dbReference type="Pfam" id="PF00389"/>
    </source>
</evidence>
<dbReference type="InterPro" id="IPR029752">
    <property type="entry name" value="D-isomer_DH_CS1"/>
</dbReference>
<protein>
    <recommendedName>
        <fullName evidence="8">D-isomer specific 2-hydroxyacid dehydrogenase NAD-binding domain-containing protein</fullName>
    </recommendedName>
</protein>
<name>A0A383CPV5_9ZZZZ</name>
<dbReference type="Gene3D" id="3.40.50.720">
    <property type="entry name" value="NAD(P)-binding Rossmann-like Domain"/>
    <property type="match status" value="2"/>
</dbReference>
<dbReference type="EMBL" id="UINC01210548">
    <property type="protein sequence ID" value="SVE34060.1"/>
    <property type="molecule type" value="Genomic_DNA"/>
</dbReference>
<dbReference type="PANTHER" id="PTHR42789:SF1">
    <property type="entry name" value="D-ISOMER SPECIFIC 2-HYDROXYACID DEHYDROGENASE FAMILY PROTEIN (AFU_ORTHOLOGUE AFUA_6G10090)"/>
    <property type="match status" value="1"/>
</dbReference>
<comment type="similarity">
    <text evidence="1">Belongs to the D-isomer specific 2-hydroxyacid dehydrogenase family.</text>
</comment>
<evidence type="ECO:0000256" key="1">
    <source>
        <dbReference type="ARBA" id="ARBA00005854"/>
    </source>
</evidence>
<dbReference type="SUPFAM" id="SSF52283">
    <property type="entry name" value="Formate/glycerate dehydrogenase catalytic domain-like"/>
    <property type="match status" value="1"/>
</dbReference>
<evidence type="ECO:0000256" key="3">
    <source>
        <dbReference type="ARBA" id="ARBA00023002"/>
    </source>
</evidence>
<feature type="domain" description="D-isomer specific 2-hydroxyacid dehydrogenase catalytic" evidence="5">
    <location>
        <begin position="24"/>
        <end position="96"/>
    </location>
</feature>
<dbReference type="InterPro" id="IPR029753">
    <property type="entry name" value="D-isomer_DH_CS"/>
</dbReference>
<keyword evidence="4" id="KW-0520">NAD</keyword>
<evidence type="ECO:0008006" key="8">
    <source>
        <dbReference type="Google" id="ProtNLM"/>
    </source>
</evidence>
<dbReference type="InterPro" id="IPR050857">
    <property type="entry name" value="D-2-hydroxyacid_DH"/>
</dbReference>
<dbReference type="GO" id="GO:0016616">
    <property type="term" value="F:oxidoreductase activity, acting on the CH-OH group of donors, NAD or NADP as acceptor"/>
    <property type="evidence" value="ECO:0007669"/>
    <property type="project" value="InterPro"/>
</dbReference>
<sequence>MDKPVLLYYRILNWQPKNHALAANAFTVRELDHPDQDNGEILATIHACCAPLGHYFGPEKMDRCPNLSAIITNTTGVPHIDIQAAEARGVAVFSLKDEQAFLDTITPTAEHTWGLLLALLRRTPWAFEHIKAGHWNRFQWGAPAMLSRLNLGIIGYGRLGKRVARYGTAFDMAVRYFDPHVEADGVTERQDRLERLVAWADVISLHVPAVEETHGLISAEILSYFKA</sequence>
<organism evidence="7">
    <name type="scientific">marine metagenome</name>
    <dbReference type="NCBI Taxonomy" id="408172"/>
    <lineage>
        <taxon>unclassified sequences</taxon>
        <taxon>metagenomes</taxon>
        <taxon>ecological metagenomes</taxon>
    </lineage>
</organism>
<dbReference type="Pfam" id="PF00389">
    <property type="entry name" value="2-Hacid_dh"/>
    <property type="match status" value="1"/>
</dbReference>